<dbReference type="PANTHER" id="PTHR37079">
    <property type="entry name" value="SERINE/THREONINE-PROTEIN KINASE ATM"/>
    <property type="match status" value="1"/>
</dbReference>
<reference evidence="1" key="1">
    <citation type="submission" date="2020-03" db="EMBL/GenBank/DDBJ databases">
        <title>Castanea mollissima Vanexum genome sequencing.</title>
        <authorList>
            <person name="Staton M."/>
        </authorList>
    </citation>
    <scope>NUCLEOTIDE SEQUENCE</scope>
    <source>
        <tissue evidence="1">Leaf</tissue>
    </source>
</reference>
<name>A0A8J4RYZ9_9ROSI</name>
<dbReference type="OrthoDB" id="381190at2759"/>
<evidence type="ECO:0000313" key="2">
    <source>
        <dbReference type="Proteomes" id="UP000737018"/>
    </source>
</evidence>
<evidence type="ECO:0000313" key="1">
    <source>
        <dbReference type="EMBL" id="KAF3976029.1"/>
    </source>
</evidence>
<accession>A0A8J4RYZ9</accession>
<comment type="caution">
    <text evidence="1">The sequence shown here is derived from an EMBL/GenBank/DDBJ whole genome shotgun (WGS) entry which is preliminary data.</text>
</comment>
<dbReference type="GO" id="GO:0006974">
    <property type="term" value="P:DNA damage response"/>
    <property type="evidence" value="ECO:0007669"/>
    <property type="project" value="InterPro"/>
</dbReference>
<keyword evidence="2" id="KW-1185">Reference proteome</keyword>
<dbReference type="PANTHER" id="PTHR37079:SF4">
    <property type="entry name" value="SERINE_THREONINE-PROTEIN KINASE ATM"/>
    <property type="match status" value="1"/>
</dbReference>
<gene>
    <name evidence="1" type="ORF">CMV_000740</name>
</gene>
<dbReference type="EMBL" id="JRKL02000043">
    <property type="protein sequence ID" value="KAF3976029.1"/>
    <property type="molecule type" value="Genomic_DNA"/>
</dbReference>
<dbReference type="GO" id="GO:0004674">
    <property type="term" value="F:protein serine/threonine kinase activity"/>
    <property type="evidence" value="ECO:0007669"/>
    <property type="project" value="InterPro"/>
</dbReference>
<dbReference type="Proteomes" id="UP000737018">
    <property type="component" value="Unassembled WGS sequence"/>
</dbReference>
<sequence length="188" mass="21195">MVECGRDLTKSNEIWQISNSEEWQRATNGGTAMDDKESDSSNFGVTLVVSSKEKLVTAREVLATGPQPQPTHITVFITLMHIAVYSEEVELELLLLILVRGNWSMQHGYFEKSKYCCHWLLPALVLHGDSSKLSWVAKFWSKITLCQSSLSVWHCIAVRNLGGKRQQLCFKVQFCVLLGYLGVNETNS</sequence>
<proteinExistence type="predicted"/>
<dbReference type="InterPro" id="IPR057445">
    <property type="entry name" value="ATM_TPR"/>
</dbReference>
<protein>
    <submittedName>
        <fullName evidence="1">Uncharacterized protein</fullName>
    </submittedName>
</protein>
<dbReference type="AlphaFoldDB" id="A0A8J4RYZ9"/>
<organism evidence="1 2">
    <name type="scientific">Castanea mollissima</name>
    <name type="common">Chinese chestnut</name>
    <dbReference type="NCBI Taxonomy" id="60419"/>
    <lineage>
        <taxon>Eukaryota</taxon>
        <taxon>Viridiplantae</taxon>
        <taxon>Streptophyta</taxon>
        <taxon>Embryophyta</taxon>
        <taxon>Tracheophyta</taxon>
        <taxon>Spermatophyta</taxon>
        <taxon>Magnoliopsida</taxon>
        <taxon>eudicotyledons</taxon>
        <taxon>Gunneridae</taxon>
        <taxon>Pentapetalae</taxon>
        <taxon>rosids</taxon>
        <taxon>fabids</taxon>
        <taxon>Fagales</taxon>
        <taxon>Fagaceae</taxon>
        <taxon>Castanea</taxon>
    </lineage>
</organism>
<dbReference type="InterPro" id="IPR038980">
    <property type="entry name" value="ATM_plant"/>
</dbReference>
<dbReference type="Pfam" id="PF25360">
    <property type="entry name" value="TPR_ATM"/>
    <property type="match status" value="1"/>
</dbReference>